<sequence>MIDTGIAHGIEQLLGVIQSDSSDKIHRHETVRAIFQHCERINLAWPVLIEAQDIIDRRGAILAGPLFTSVDFPWPAEDGRWLEPVLQIHLPQLGLLKGVNLGTEWLQIWAWDRGAIVRLVPSVAVAGADITPVPSQQPKDYHRRLLDIDPARETPFWLPGHAISGFDQPFLDYGAGDLSYYVEELLGNRSLDLPSSVLDAAQKLLALIDADERRYTFQIRAFGMMNDSSPYPFSAPPVLFVLEDGTPPLRESANGDDAIYVSYEISPSDSVSFGILRV</sequence>
<evidence type="ECO:0000313" key="2">
    <source>
        <dbReference type="Proteomes" id="UP000502611"/>
    </source>
</evidence>
<gene>
    <name evidence="1" type="ORF">HH800_25770</name>
</gene>
<name>A0A6M4GEM6_SPHYA</name>
<evidence type="ECO:0000313" key="1">
    <source>
        <dbReference type="EMBL" id="QJR05681.1"/>
    </source>
</evidence>
<organism evidence="1 2">
    <name type="scientific">Sphingobium yanoikuyae</name>
    <name type="common">Sphingomonas yanoikuyae</name>
    <dbReference type="NCBI Taxonomy" id="13690"/>
    <lineage>
        <taxon>Bacteria</taxon>
        <taxon>Pseudomonadati</taxon>
        <taxon>Pseudomonadota</taxon>
        <taxon>Alphaproteobacteria</taxon>
        <taxon>Sphingomonadales</taxon>
        <taxon>Sphingomonadaceae</taxon>
        <taxon>Sphingobium</taxon>
    </lineage>
</organism>
<evidence type="ECO:0008006" key="3">
    <source>
        <dbReference type="Google" id="ProtNLM"/>
    </source>
</evidence>
<dbReference type="RefSeq" id="WP_155276517.1">
    <property type="nucleotide sequence ID" value="NZ_CALUBW010000256.1"/>
</dbReference>
<protein>
    <recommendedName>
        <fullName evidence="3">DUF1963 domain-containing protein</fullName>
    </recommendedName>
</protein>
<geneLocation type="plasmid" evidence="2">
    <name>p-a-sy</name>
</geneLocation>
<reference evidence="1 2" key="1">
    <citation type="submission" date="2020-04" db="EMBL/GenBank/DDBJ databases">
        <title>The Whole Genome Analysis of High salt-tolerant Sphingobium yanoikuyae YC-XJ2 with Aryl organophosphorus flame retardants (aryl-OPFRs)-degrading capacity and characteristics of Related phosphotriesterase.</title>
        <authorList>
            <person name="Li X."/>
        </authorList>
    </citation>
    <scope>NUCLEOTIDE SEQUENCE [LARGE SCALE GENOMIC DNA]</scope>
    <source>
        <strain evidence="1 2">YC-XJ2</strain>
        <plasmid evidence="2">p-a-sy</plasmid>
    </source>
</reference>
<dbReference type="Proteomes" id="UP000502611">
    <property type="component" value="Plasmid p-A-Sy"/>
</dbReference>
<dbReference type="AlphaFoldDB" id="A0A6M4GEM6"/>
<keyword evidence="1" id="KW-0614">Plasmid</keyword>
<proteinExistence type="predicted"/>
<dbReference type="EMBL" id="CP053022">
    <property type="protein sequence ID" value="QJR05681.1"/>
    <property type="molecule type" value="Genomic_DNA"/>
</dbReference>
<accession>A0A6M4GEM6</accession>